<organism evidence="2 3">
    <name type="scientific">Helicobacter valdiviensis</name>
    <dbReference type="NCBI Taxonomy" id="1458358"/>
    <lineage>
        <taxon>Bacteria</taxon>
        <taxon>Pseudomonadati</taxon>
        <taxon>Campylobacterota</taxon>
        <taxon>Epsilonproteobacteria</taxon>
        <taxon>Campylobacterales</taxon>
        <taxon>Helicobacteraceae</taxon>
        <taxon>Helicobacter</taxon>
    </lineage>
</organism>
<protein>
    <recommendedName>
        <fullName evidence="1">GGDEF domain-containing protein</fullName>
    </recommendedName>
</protein>
<dbReference type="PROSITE" id="PS50887">
    <property type="entry name" value="GGDEF"/>
    <property type="match status" value="1"/>
</dbReference>
<name>A0A2W6MVN5_9HELI</name>
<dbReference type="Proteomes" id="UP000249746">
    <property type="component" value="Unassembled WGS sequence"/>
</dbReference>
<accession>A0A2W6MVN5</accession>
<dbReference type="Gene3D" id="3.30.70.270">
    <property type="match status" value="1"/>
</dbReference>
<evidence type="ECO:0000313" key="3">
    <source>
        <dbReference type="Proteomes" id="UP000249746"/>
    </source>
</evidence>
<dbReference type="OrthoDB" id="9779960at2"/>
<reference evidence="2 3" key="1">
    <citation type="submission" date="2017-03" db="EMBL/GenBank/DDBJ databases">
        <title>Genomic and clinical evidence uncovers the enterohepatic species Helicobacter valdiviensis as a potential human intestinal pathogen.</title>
        <authorList>
            <person name="Fresia P."/>
            <person name="Jara R."/>
            <person name="Sierra R."/>
            <person name="Ferres I."/>
            <person name="Greif G."/>
            <person name="Iraola G."/>
            <person name="Collado L."/>
        </authorList>
    </citation>
    <scope>NUCLEOTIDE SEQUENCE [LARGE SCALE GENOMIC DNA]</scope>
    <source>
        <strain evidence="2 3">WBE14</strain>
    </source>
</reference>
<comment type="caution">
    <text evidence="2">The sequence shown here is derived from an EMBL/GenBank/DDBJ whole genome shotgun (WGS) entry which is preliminary data.</text>
</comment>
<dbReference type="SUPFAM" id="SSF55073">
    <property type="entry name" value="Nucleotide cyclase"/>
    <property type="match status" value="1"/>
</dbReference>
<feature type="domain" description="GGDEF" evidence="1">
    <location>
        <begin position="281"/>
        <end position="407"/>
    </location>
</feature>
<evidence type="ECO:0000259" key="1">
    <source>
        <dbReference type="PROSITE" id="PS50887"/>
    </source>
</evidence>
<gene>
    <name evidence="2" type="ORF">B6S12_05960</name>
</gene>
<dbReference type="InterPro" id="IPR043128">
    <property type="entry name" value="Rev_trsase/Diguanyl_cyclase"/>
</dbReference>
<dbReference type="RefSeq" id="WP_111229897.1">
    <property type="nucleotide sequence ID" value="NZ_NBIU01000015.1"/>
</dbReference>
<sequence>MLSSKIAREALRELIKEGKDPTPEAYADAYYKASLRLGIVVNEESYYDLKKLFSLLDKDIQESLQGKNYKTQNELTLSLIQMVNHQQFYYKAFLTQKEIMRYCLRLLSTHSNKSIRTLAKEQLLEWDKLNQNLALRWKENWGELIRNLNKEELESKNEDFSILEVFLQIKGDEDFNKWQEEFRNILNSKSNFGEHHLLELKKHLLKLENFLKTKEQNKENHLLEEVKEGKTKEVKKTLKANECEFKDLQSLPIDLSTSLINYEGMESVLGFAENAYQQEGIHYCVISFGIANCGKLLEVYKEEATRRVVATLGRLLKQYSNTKDLIAYYGKCEFLACLLNRDKEEAIAFIKQLDEAVKKSIFMFQESRISISLCAQVSFREDEESLDKMLEKSQRELQAHKKESGIF</sequence>
<keyword evidence="3" id="KW-1185">Reference proteome</keyword>
<dbReference type="Pfam" id="PF00990">
    <property type="entry name" value="GGDEF"/>
    <property type="match status" value="1"/>
</dbReference>
<evidence type="ECO:0000313" key="2">
    <source>
        <dbReference type="EMBL" id="PZT48009.1"/>
    </source>
</evidence>
<dbReference type="AlphaFoldDB" id="A0A2W6MVN5"/>
<proteinExistence type="predicted"/>
<dbReference type="InterPro" id="IPR029787">
    <property type="entry name" value="Nucleotide_cyclase"/>
</dbReference>
<dbReference type="EMBL" id="NBIU01000015">
    <property type="protein sequence ID" value="PZT48009.1"/>
    <property type="molecule type" value="Genomic_DNA"/>
</dbReference>
<dbReference type="InterPro" id="IPR000160">
    <property type="entry name" value="GGDEF_dom"/>
</dbReference>